<sequence>MFTNVIEMSTTGLRRPTLSEILLDVSSPPWTLRAFMAHLSQHHCRETLEFTLDAENYASFYNQLVSESPMSRDRTDRVNSSWQKLIRIYIAPCGPRQVNISGRERDHLLNLPCGPQPLHPSELDESRRIIYDLMNDSLLVPFLESVSPMQHESPLEEQIRSPDVRPQLSVGWDAARSVSSRHTMEFEGWVDDGNRNSLLSESTLHISPGGIHHVVAVYKKCWKRVRRHATLHPEKFKFCTSYDTICCFK</sequence>
<evidence type="ECO:0000259" key="1">
    <source>
        <dbReference type="PROSITE" id="PS50132"/>
    </source>
</evidence>
<dbReference type="SMART" id="SM00315">
    <property type="entry name" value="RGS"/>
    <property type="match status" value="1"/>
</dbReference>
<dbReference type="Proteomes" id="UP000738349">
    <property type="component" value="Unassembled WGS sequence"/>
</dbReference>
<keyword evidence="3" id="KW-1185">Reference proteome</keyword>
<dbReference type="PROSITE" id="PS50132">
    <property type="entry name" value="RGS"/>
    <property type="match status" value="1"/>
</dbReference>
<dbReference type="OrthoDB" id="10266999at2759"/>
<organism evidence="2 3">
    <name type="scientific">Dactylonectria macrodidyma</name>
    <dbReference type="NCBI Taxonomy" id="307937"/>
    <lineage>
        <taxon>Eukaryota</taxon>
        <taxon>Fungi</taxon>
        <taxon>Dikarya</taxon>
        <taxon>Ascomycota</taxon>
        <taxon>Pezizomycotina</taxon>
        <taxon>Sordariomycetes</taxon>
        <taxon>Hypocreomycetidae</taxon>
        <taxon>Hypocreales</taxon>
        <taxon>Nectriaceae</taxon>
        <taxon>Dactylonectria</taxon>
    </lineage>
</organism>
<dbReference type="SUPFAM" id="SSF48097">
    <property type="entry name" value="Regulator of G-protein signaling, RGS"/>
    <property type="match status" value="1"/>
</dbReference>
<dbReference type="InterPro" id="IPR044926">
    <property type="entry name" value="RGS_subdomain_2"/>
</dbReference>
<dbReference type="InterPro" id="IPR036305">
    <property type="entry name" value="RGS_sf"/>
</dbReference>
<dbReference type="CDD" id="cd07440">
    <property type="entry name" value="RGS"/>
    <property type="match status" value="1"/>
</dbReference>
<reference evidence="2" key="1">
    <citation type="journal article" date="2021" name="Nat. Commun.">
        <title>Genetic determinants of endophytism in the Arabidopsis root mycobiome.</title>
        <authorList>
            <person name="Mesny F."/>
            <person name="Miyauchi S."/>
            <person name="Thiergart T."/>
            <person name="Pickel B."/>
            <person name="Atanasova L."/>
            <person name="Karlsson M."/>
            <person name="Huettel B."/>
            <person name="Barry K.W."/>
            <person name="Haridas S."/>
            <person name="Chen C."/>
            <person name="Bauer D."/>
            <person name="Andreopoulos W."/>
            <person name="Pangilinan J."/>
            <person name="LaButti K."/>
            <person name="Riley R."/>
            <person name="Lipzen A."/>
            <person name="Clum A."/>
            <person name="Drula E."/>
            <person name="Henrissat B."/>
            <person name="Kohler A."/>
            <person name="Grigoriev I.V."/>
            <person name="Martin F.M."/>
            <person name="Hacquard S."/>
        </authorList>
    </citation>
    <scope>NUCLEOTIDE SEQUENCE</scope>
    <source>
        <strain evidence="2">MPI-CAGE-AT-0147</strain>
    </source>
</reference>
<dbReference type="Gene3D" id="1.10.167.10">
    <property type="entry name" value="Regulator of G-protein Signalling 4, domain 2"/>
    <property type="match status" value="1"/>
</dbReference>
<dbReference type="EMBL" id="JAGMUV010000021">
    <property type="protein sequence ID" value="KAH7124780.1"/>
    <property type="molecule type" value="Genomic_DNA"/>
</dbReference>
<evidence type="ECO:0000313" key="3">
    <source>
        <dbReference type="Proteomes" id="UP000738349"/>
    </source>
</evidence>
<dbReference type="PANTHER" id="PTHR10845:SF267">
    <property type="entry name" value="REGULATOR OF G PROTEIN SIGNALING DOMAIN PROTEIN (AFU_ORTHOLOGUE AFUA_6G06860)"/>
    <property type="match status" value="1"/>
</dbReference>
<comment type="caution">
    <text evidence="2">The sequence shown here is derived from an EMBL/GenBank/DDBJ whole genome shotgun (WGS) entry which is preliminary data.</text>
</comment>
<feature type="domain" description="RGS" evidence="1">
    <location>
        <begin position="35"/>
        <end position="145"/>
    </location>
</feature>
<dbReference type="Pfam" id="PF00615">
    <property type="entry name" value="RGS"/>
    <property type="match status" value="1"/>
</dbReference>
<protein>
    <submittedName>
        <fullName evidence="2">Regulator of G-protein signaling</fullName>
    </submittedName>
</protein>
<evidence type="ECO:0000313" key="2">
    <source>
        <dbReference type="EMBL" id="KAH7124780.1"/>
    </source>
</evidence>
<gene>
    <name evidence="2" type="ORF">EDB81DRAFT_811786</name>
</gene>
<accession>A0A9P9DS92</accession>
<dbReference type="InterPro" id="IPR016137">
    <property type="entry name" value="RGS"/>
</dbReference>
<dbReference type="PANTHER" id="PTHR10845">
    <property type="entry name" value="REGULATOR OF G PROTEIN SIGNALING"/>
    <property type="match status" value="1"/>
</dbReference>
<name>A0A9P9DS92_9HYPO</name>
<dbReference type="AlphaFoldDB" id="A0A9P9DS92"/>
<proteinExistence type="predicted"/>